<feature type="transmembrane region" description="Helical" evidence="1">
    <location>
        <begin position="226"/>
        <end position="247"/>
    </location>
</feature>
<dbReference type="PANTHER" id="PTHR46953">
    <property type="entry name" value="G-PROTEIN COUPLED RECEPTOR MTH-LIKE 1-RELATED"/>
    <property type="match status" value="1"/>
</dbReference>
<evidence type="ECO:0000313" key="2">
    <source>
        <dbReference type="EnsemblMetazoa" id="SMAR006500-PA"/>
    </source>
</evidence>
<feature type="transmembrane region" description="Helical" evidence="1">
    <location>
        <begin position="272"/>
        <end position="296"/>
    </location>
</feature>
<sequence length="681" mass="78201">MFVFVQAIIMYQCKCMSTFLRFCDPRKPSNDLIHLLQEYEHIPYMSRDVAMDNDVTCFIERDNMSKECIFYPNISMEYRNSTDDDYLNEKTSVPFLTSFLSCWRWTFSSDELFYNATTSSLTYNLNGQVYEPGNYNKSSVDRSVILCIPPSLYPEYYFFDVITVCICLFSNLCLMAAFVLHLTSSRRAKVSHDVKPMLCHMVCLIMTNTSDIVYITMFTINTTAEWQIIFFSIDIGSLMSTITWLNVTTFDMWNQFRPKCEMIQIEHTTKGFAYRCLYAFSVPTLLIILIIVPRILMTSVDSVFADPSAMRNDWLIQVFGLGGYAVLNLVNLLFIVLTVINIRKARRSIGNINSSRINKSILPIEMNILIISGFSFIFGLISRGLREINYLLPLVTDFAMKLQVPHIVSNNKFCANLQSDSIKMNSTIYSDDCIFYPNGSIEYRNSTTDDYFDEVNDKKICVPFIESFLSCWRWTLSSDELFYNATTRSLTYSLNGQVYEPGNYNKSSVDHNVVLCIPPIAGSLLATLTWLNVITFDMWNQFRPKNEMKQIEHTTKGFAYRCLYAFCLPALLIIFIIVPKILMSSVNSVIVDPAGMENDWLFQVFGLGGITVLNLVNVLFCILTVINVRKARRSIRNMNFSRPNKSSLQIGMNILIISGFSFICLLISRSLHLVLNLQDKS</sequence>
<dbReference type="InterPro" id="IPR052808">
    <property type="entry name" value="GPCR_Mth-like"/>
</dbReference>
<feature type="transmembrane region" description="Helical" evidence="1">
    <location>
        <begin position="602"/>
        <end position="626"/>
    </location>
</feature>
<keyword evidence="1" id="KW-0472">Membrane</keyword>
<feature type="transmembrane region" description="Helical" evidence="1">
    <location>
        <begin position="647"/>
        <end position="668"/>
    </location>
</feature>
<accession>T1IZ30</accession>
<dbReference type="Gene3D" id="1.20.1070.10">
    <property type="entry name" value="Rhodopsin 7-helix transmembrane proteins"/>
    <property type="match status" value="2"/>
</dbReference>
<evidence type="ECO:0000256" key="1">
    <source>
        <dbReference type="SAM" id="Phobius"/>
    </source>
</evidence>
<feature type="transmembrane region" description="Helical" evidence="1">
    <location>
        <begin position="201"/>
        <end position="220"/>
    </location>
</feature>
<dbReference type="Proteomes" id="UP000014500">
    <property type="component" value="Unassembled WGS sequence"/>
</dbReference>
<proteinExistence type="predicted"/>
<dbReference type="EnsemblMetazoa" id="SMAR006500-RA">
    <property type="protein sequence ID" value="SMAR006500-PA"/>
    <property type="gene ID" value="SMAR006500"/>
</dbReference>
<dbReference type="HOGENOM" id="CLU_404042_0_0_1"/>
<keyword evidence="1" id="KW-0812">Transmembrane</keyword>
<feature type="transmembrane region" description="Helical" evidence="1">
    <location>
        <begin position="558"/>
        <end position="582"/>
    </location>
</feature>
<dbReference type="EMBL" id="AFFK01020380">
    <property type="status" value="NOT_ANNOTATED_CDS"/>
    <property type="molecule type" value="Genomic_DNA"/>
</dbReference>
<feature type="transmembrane region" description="Helical" evidence="1">
    <location>
        <begin position="361"/>
        <end position="381"/>
    </location>
</feature>
<reference evidence="3" key="1">
    <citation type="submission" date="2011-05" db="EMBL/GenBank/DDBJ databases">
        <authorList>
            <person name="Richards S.R."/>
            <person name="Qu J."/>
            <person name="Jiang H."/>
            <person name="Jhangiani S.N."/>
            <person name="Agravi P."/>
            <person name="Goodspeed R."/>
            <person name="Gross S."/>
            <person name="Mandapat C."/>
            <person name="Jackson L."/>
            <person name="Mathew T."/>
            <person name="Pu L."/>
            <person name="Thornton R."/>
            <person name="Saada N."/>
            <person name="Wilczek-Boney K.B."/>
            <person name="Lee S."/>
            <person name="Kovar C."/>
            <person name="Wu Y."/>
            <person name="Scherer S.E."/>
            <person name="Worley K.C."/>
            <person name="Muzny D.M."/>
            <person name="Gibbs R."/>
        </authorList>
    </citation>
    <scope>NUCLEOTIDE SEQUENCE</scope>
    <source>
        <strain evidence="3">Brora</strain>
    </source>
</reference>
<name>T1IZ30_STRMM</name>
<organism evidence="2 3">
    <name type="scientific">Strigamia maritima</name>
    <name type="common">European centipede</name>
    <name type="synonym">Geophilus maritimus</name>
    <dbReference type="NCBI Taxonomy" id="126957"/>
    <lineage>
        <taxon>Eukaryota</taxon>
        <taxon>Metazoa</taxon>
        <taxon>Ecdysozoa</taxon>
        <taxon>Arthropoda</taxon>
        <taxon>Myriapoda</taxon>
        <taxon>Chilopoda</taxon>
        <taxon>Pleurostigmophora</taxon>
        <taxon>Geophilomorpha</taxon>
        <taxon>Linotaeniidae</taxon>
        <taxon>Strigamia</taxon>
    </lineage>
</organism>
<protein>
    <submittedName>
        <fullName evidence="2">Uncharacterized protein</fullName>
    </submittedName>
</protein>
<evidence type="ECO:0000313" key="3">
    <source>
        <dbReference type="Proteomes" id="UP000014500"/>
    </source>
</evidence>
<feature type="transmembrane region" description="Helical" evidence="1">
    <location>
        <begin position="156"/>
        <end position="180"/>
    </location>
</feature>
<feature type="transmembrane region" description="Helical" evidence="1">
    <location>
        <begin position="512"/>
        <end position="537"/>
    </location>
</feature>
<keyword evidence="1" id="KW-1133">Transmembrane helix</keyword>
<dbReference type="PANTHER" id="PTHR46953:SF1">
    <property type="entry name" value="G-PROTEIN COUPLED RECEPTOR MTH-LIKE 1-RELATED"/>
    <property type="match status" value="1"/>
</dbReference>
<keyword evidence="3" id="KW-1185">Reference proteome</keyword>
<dbReference type="AlphaFoldDB" id="T1IZ30"/>
<reference evidence="2" key="2">
    <citation type="submission" date="2015-02" db="UniProtKB">
        <authorList>
            <consortium name="EnsemblMetazoa"/>
        </authorList>
    </citation>
    <scope>IDENTIFICATION</scope>
</reference>
<feature type="transmembrane region" description="Helical" evidence="1">
    <location>
        <begin position="316"/>
        <end position="340"/>
    </location>
</feature>